<reference evidence="1 2" key="1">
    <citation type="submission" date="2018-01" db="EMBL/GenBank/DDBJ databases">
        <title>Deinococcus koreensis sp. nov., a radiation-resistant bacterium isolated from river water.</title>
        <authorList>
            <person name="Choi A."/>
        </authorList>
    </citation>
    <scope>NUCLEOTIDE SEQUENCE [LARGE SCALE GENOMIC DNA]</scope>
    <source>
        <strain evidence="1 2">SJW1-2</strain>
    </source>
</reference>
<dbReference type="RefSeq" id="WP_103314292.1">
    <property type="nucleotide sequence ID" value="NZ_PPPD01000005.1"/>
</dbReference>
<comment type="caution">
    <text evidence="1">The sequence shown here is derived from an EMBL/GenBank/DDBJ whole genome shotgun (WGS) entry which is preliminary data.</text>
</comment>
<proteinExistence type="predicted"/>
<dbReference type="OrthoDB" id="71132at2"/>
<keyword evidence="2" id="KW-1185">Reference proteome</keyword>
<protein>
    <submittedName>
        <fullName evidence="1">Uncharacterized protein</fullName>
    </submittedName>
</protein>
<evidence type="ECO:0000313" key="1">
    <source>
        <dbReference type="EMBL" id="PNY79253.1"/>
    </source>
</evidence>
<gene>
    <name evidence="1" type="ORF">CVO96_20270</name>
</gene>
<evidence type="ECO:0000313" key="2">
    <source>
        <dbReference type="Proteomes" id="UP000236379"/>
    </source>
</evidence>
<dbReference type="Proteomes" id="UP000236379">
    <property type="component" value="Unassembled WGS sequence"/>
</dbReference>
<name>A0A2K3URU0_9DEIO</name>
<organism evidence="1 2">
    <name type="scientific">Deinococcus koreensis</name>
    <dbReference type="NCBI Taxonomy" id="2054903"/>
    <lineage>
        <taxon>Bacteria</taxon>
        <taxon>Thermotogati</taxon>
        <taxon>Deinococcota</taxon>
        <taxon>Deinococci</taxon>
        <taxon>Deinococcales</taxon>
        <taxon>Deinococcaceae</taxon>
        <taxon>Deinococcus</taxon>
    </lineage>
</organism>
<dbReference type="AlphaFoldDB" id="A0A2K3URU0"/>
<dbReference type="EMBL" id="PPPD01000005">
    <property type="protein sequence ID" value="PNY79253.1"/>
    <property type="molecule type" value="Genomic_DNA"/>
</dbReference>
<sequence length="158" mass="17235">MTSTQRHPQPGLIYEYTYTGESYFRATLNADLTVTMVNAQTCRTVKVGVLSSLGTLEMWAKRCFETANGQETYCTLGPVGLRIARRYAEKCGALGRTRAAAFHRQLAGRGVPGTEHYAVCARVLGRGVQSLATLTEDEARKVWASVQSGEVHKPAHAA</sequence>
<accession>A0A2K3URU0</accession>